<dbReference type="EMBL" id="FPCA01000002">
    <property type="protein sequence ID" value="SFU73144.1"/>
    <property type="molecule type" value="Genomic_DNA"/>
</dbReference>
<accession>A0A1I7IJP0</accession>
<gene>
    <name evidence="3" type="ORF">SAMN04487941_2263</name>
</gene>
<feature type="signal peptide" evidence="2">
    <location>
        <begin position="1"/>
        <end position="22"/>
    </location>
</feature>
<dbReference type="AlphaFoldDB" id="A0A1I7IJP0"/>
<evidence type="ECO:0000256" key="1">
    <source>
        <dbReference type="SAM" id="MobiDB-lite"/>
    </source>
</evidence>
<evidence type="ECO:0000256" key="2">
    <source>
        <dbReference type="SAM" id="SignalP"/>
    </source>
</evidence>
<keyword evidence="4" id="KW-1185">Reference proteome</keyword>
<dbReference type="RefSeq" id="WP_068837377.1">
    <property type="nucleotide sequence ID" value="NZ_BMXC01000002.1"/>
</dbReference>
<dbReference type="Proteomes" id="UP000182491">
    <property type="component" value="Unassembled WGS sequence"/>
</dbReference>
<evidence type="ECO:0000313" key="4">
    <source>
        <dbReference type="Proteomes" id="UP000182491"/>
    </source>
</evidence>
<name>A0A1I7IJP0_9BACT</name>
<dbReference type="STRING" id="388950.GCA_001611675_01278"/>
<dbReference type="PROSITE" id="PS51257">
    <property type="entry name" value="PROKAR_LIPOPROTEIN"/>
    <property type="match status" value="1"/>
</dbReference>
<keyword evidence="2" id="KW-0732">Signal</keyword>
<protein>
    <submittedName>
        <fullName evidence="3">Uncharacterized protein</fullName>
    </submittedName>
</protein>
<feature type="compositionally biased region" description="Acidic residues" evidence="1">
    <location>
        <begin position="25"/>
        <end position="53"/>
    </location>
</feature>
<sequence>MRNILYAFVFIGILGFAACGSAEEGQVDENQEEMEDRAEERTDEMEDVAEETDTTAVIQ</sequence>
<feature type="region of interest" description="Disordered" evidence="1">
    <location>
        <begin position="23"/>
        <end position="59"/>
    </location>
</feature>
<organism evidence="3 4">
    <name type="scientific">Pontibacter akesuensis</name>
    <dbReference type="NCBI Taxonomy" id="388950"/>
    <lineage>
        <taxon>Bacteria</taxon>
        <taxon>Pseudomonadati</taxon>
        <taxon>Bacteroidota</taxon>
        <taxon>Cytophagia</taxon>
        <taxon>Cytophagales</taxon>
        <taxon>Hymenobacteraceae</taxon>
        <taxon>Pontibacter</taxon>
    </lineage>
</organism>
<evidence type="ECO:0000313" key="3">
    <source>
        <dbReference type="EMBL" id="SFU73144.1"/>
    </source>
</evidence>
<feature type="chain" id="PRO_5010322419" evidence="2">
    <location>
        <begin position="23"/>
        <end position="59"/>
    </location>
</feature>
<reference evidence="4" key="1">
    <citation type="submission" date="2016-10" db="EMBL/GenBank/DDBJ databases">
        <authorList>
            <person name="Varghese N."/>
        </authorList>
    </citation>
    <scope>NUCLEOTIDE SEQUENCE [LARGE SCALE GENOMIC DNA]</scope>
    <source>
        <strain evidence="4">DSM 18820</strain>
    </source>
</reference>
<proteinExistence type="predicted"/>